<dbReference type="EC" id="3.1.4.52" evidence="2"/>
<dbReference type="PATRIC" id="fig|908809.3.peg.2297"/>
<name>A0A0R3K0Y7_CALMK</name>
<dbReference type="InterPro" id="IPR003607">
    <property type="entry name" value="HD/PDEase_dom"/>
</dbReference>
<organism evidence="2 3">
    <name type="scientific">Caloramator mitchellensis</name>
    <dbReference type="NCBI Taxonomy" id="908809"/>
    <lineage>
        <taxon>Bacteria</taxon>
        <taxon>Bacillati</taxon>
        <taxon>Bacillota</taxon>
        <taxon>Clostridia</taxon>
        <taxon>Eubacteriales</taxon>
        <taxon>Clostridiaceae</taxon>
        <taxon>Caloramator</taxon>
    </lineage>
</organism>
<gene>
    <name evidence="2" type="primary">rpfG_8</name>
    <name evidence="2" type="ORF">ABG79_02309</name>
</gene>
<keyword evidence="3" id="KW-1185">Reference proteome</keyword>
<dbReference type="SUPFAM" id="SSF109604">
    <property type="entry name" value="HD-domain/PDEase-like"/>
    <property type="match status" value="1"/>
</dbReference>
<dbReference type="PANTHER" id="PTHR43155">
    <property type="entry name" value="CYCLIC DI-GMP PHOSPHODIESTERASE PA4108-RELATED"/>
    <property type="match status" value="1"/>
</dbReference>
<dbReference type="CDD" id="cd00077">
    <property type="entry name" value="HDc"/>
    <property type="match status" value="1"/>
</dbReference>
<comment type="caution">
    <text evidence="2">The sequence shown here is derived from an EMBL/GenBank/DDBJ whole genome shotgun (WGS) entry which is preliminary data.</text>
</comment>
<reference evidence="2 3" key="1">
    <citation type="submission" date="2015-09" db="EMBL/GenBank/DDBJ databases">
        <title>Draft genome sequence of a Caloramator mitchellensis, a moderate thermophile from the Great Artesian Basin of Australia.</title>
        <authorList>
            <person name="Patel B.K."/>
        </authorList>
    </citation>
    <scope>NUCLEOTIDE SEQUENCE [LARGE SCALE GENOMIC DNA]</scope>
    <source>
        <strain evidence="2 3">VF08</strain>
    </source>
</reference>
<dbReference type="SMART" id="SM00471">
    <property type="entry name" value="HDc"/>
    <property type="match status" value="1"/>
</dbReference>
<dbReference type="PANTHER" id="PTHR43155:SF2">
    <property type="entry name" value="CYCLIC DI-GMP PHOSPHODIESTERASE PA4108"/>
    <property type="match status" value="1"/>
</dbReference>
<dbReference type="InterPro" id="IPR037522">
    <property type="entry name" value="HD_GYP_dom"/>
</dbReference>
<dbReference type="OrthoDB" id="9804747at2"/>
<feature type="domain" description="HD-GYP" evidence="1">
    <location>
        <begin position="106"/>
        <end position="302"/>
    </location>
</feature>
<evidence type="ECO:0000313" key="2">
    <source>
        <dbReference type="EMBL" id="KRQ85935.1"/>
    </source>
</evidence>
<dbReference type="PROSITE" id="PS51832">
    <property type="entry name" value="HD_GYP"/>
    <property type="match status" value="1"/>
</dbReference>
<protein>
    <submittedName>
        <fullName evidence="2">Cyclic di-GMP phosphodiesterase response regulator RpfG</fullName>
        <ecNumber evidence="2">3.1.4.52</ecNumber>
    </submittedName>
</protein>
<proteinExistence type="predicted"/>
<dbReference type="EMBL" id="LKHP01000020">
    <property type="protein sequence ID" value="KRQ85935.1"/>
    <property type="molecule type" value="Genomic_DNA"/>
</dbReference>
<accession>A0A0R3K0Y7</accession>
<evidence type="ECO:0000259" key="1">
    <source>
        <dbReference type="PROSITE" id="PS51832"/>
    </source>
</evidence>
<dbReference type="STRING" id="908809.ABG79_02309"/>
<dbReference type="AlphaFoldDB" id="A0A0R3K0Y7"/>
<dbReference type="Gene3D" id="1.10.3210.10">
    <property type="entry name" value="Hypothetical protein af1432"/>
    <property type="match status" value="1"/>
</dbReference>
<dbReference type="Proteomes" id="UP000052015">
    <property type="component" value="Unassembled WGS sequence"/>
</dbReference>
<dbReference type="Pfam" id="PF13487">
    <property type="entry name" value="HD_5"/>
    <property type="match status" value="1"/>
</dbReference>
<dbReference type="RefSeq" id="WP_057979591.1">
    <property type="nucleotide sequence ID" value="NZ_LKHP01000020.1"/>
</dbReference>
<dbReference type="GO" id="GO:0071111">
    <property type="term" value="F:cyclic-guanylate-specific phosphodiesterase activity"/>
    <property type="evidence" value="ECO:0007669"/>
    <property type="project" value="UniProtKB-EC"/>
</dbReference>
<keyword evidence="2" id="KW-0378">Hydrolase</keyword>
<sequence length="353" mass="40302">MRLVNILNAKPGDVISQTILDSSGNILLREGITLTQRYINKLIDLGIHFIYIKDKLLEDLPHQDHHFLEIKSHTLKALTKATTRIQYNDITEVKNTIMTISELIEYLIENKDVNSMFLTELKTYDNYTFVHSLNTCVLSLFMGIQLCYSKPMLLDLGAGALLHDIGKMKIPQEILNKNGSLTEEEYDIMKTHPEIGYDMIKGASYINERGKLIILEHHERFDGKGYPQGLKGEKISKYARICCITDVYDAIATDRVYRKAFPPNEAYEFILASAGTLFDLELVNIFKNIFSIYSIGMEVKLSNGYYAFVVGNNKGFPDKPKVRIVKDEFGNEIKPYDIDLVKHTNIGIVEIIF</sequence>
<evidence type="ECO:0000313" key="3">
    <source>
        <dbReference type="Proteomes" id="UP000052015"/>
    </source>
</evidence>